<organism evidence="9 10">
    <name type="scientific">Chitinimonas arctica</name>
    <dbReference type="NCBI Taxonomy" id="2594795"/>
    <lineage>
        <taxon>Bacteria</taxon>
        <taxon>Pseudomonadati</taxon>
        <taxon>Pseudomonadota</taxon>
        <taxon>Betaproteobacteria</taxon>
        <taxon>Neisseriales</taxon>
        <taxon>Chitinibacteraceae</taxon>
        <taxon>Chitinimonas</taxon>
    </lineage>
</organism>
<accession>A0A516SJ14</accession>
<keyword evidence="5 7" id="KW-0408">Iron</keyword>
<dbReference type="InterPro" id="IPR036329">
    <property type="entry name" value="Aro-AA_hydroxylase_C_sf"/>
</dbReference>
<feature type="binding site" evidence="7">
    <location>
        <position position="181"/>
    </location>
    <ligand>
        <name>Fe cation</name>
        <dbReference type="ChEBI" id="CHEBI:24875"/>
    </ligand>
</feature>
<evidence type="ECO:0000256" key="1">
    <source>
        <dbReference type="ARBA" id="ARBA00001954"/>
    </source>
</evidence>
<dbReference type="InterPro" id="IPR019774">
    <property type="entry name" value="Aromatic-AA_hydroxylase_C"/>
</dbReference>
<dbReference type="Gene3D" id="1.10.800.10">
    <property type="entry name" value="Aromatic amino acid hydroxylase"/>
    <property type="match status" value="1"/>
</dbReference>
<evidence type="ECO:0000256" key="7">
    <source>
        <dbReference type="PIRSR" id="PIRSR601273-2"/>
    </source>
</evidence>
<dbReference type="EMBL" id="CP041730">
    <property type="protein sequence ID" value="QDQ28136.1"/>
    <property type="molecule type" value="Genomic_DNA"/>
</dbReference>
<dbReference type="GO" id="GO:0005506">
    <property type="term" value="F:iron ion binding"/>
    <property type="evidence" value="ECO:0007669"/>
    <property type="project" value="InterPro"/>
</dbReference>
<evidence type="ECO:0000256" key="5">
    <source>
        <dbReference type="ARBA" id="ARBA00023004"/>
    </source>
</evidence>
<dbReference type="AlphaFoldDB" id="A0A516SJ14"/>
<dbReference type="EC" id="1.14.16.1" evidence="9"/>
<keyword evidence="3 7" id="KW-0479">Metal-binding</keyword>
<protein>
    <submittedName>
        <fullName evidence="9">Phenylalanine 4-monooxygenase</fullName>
        <ecNumber evidence="9">1.14.16.1</ecNumber>
    </submittedName>
</protein>
<dbReference type="CDD" id="cd00361">
    <property type="entry name" value="arom_aa_hydroxylase"/>
    <property type="match status" value="1"/>
</dbReference>
<evidence type="ECO:0000256" key="3">
    <source>
        <dbReference type="ARBA" id="ARBA00022723"/>
    </source>
</evidence>
<dbReference type="PANTHER" id="PTHR11473">
    <property type="entry name" value="AROMATIC AMINO ACID HYDROXYLASE"/>
    <property type="match status" value="1"/>
</dbReference>
<dbReference type="GO" id="GO:0004505">
    <property type="term" value="F:phenylalanine 4-monooxygenase activity"/>
    <property type="evidence" value="ECO:0007669"/>
    <property type="project" value="UniProtKB-EC"/>
</dbReference>
<dbReference type="InterPro" id="IPR001273">
    <property type="entry name" value="ArAA_hydroxylase"/>
</dbReference>
<dbReference type="RefSeq" id="WP_144279523.1">
    <property type="nucleotide sequence ID" value="NZ_CP041730.1"/>
</dbReference>
<evidence type="ECO:0000256" key="2">
    <source>
        <dbReference type="ARBA" id="ARBA00009712"/>
    </source>
</evidence>
<dbReference type="Pfam" id="PF00351">
    <property type="entry name" value="Biopterin_H"/>
    <property type="match status" value="1"/>
</dbReference>
<keyword evidence="6 9" id="KW-0503">Monooxygenase</keyword>
<keyword evidence="4 9" id="KW-0560">Oxidoreductase</keyword>
<dbReference type="PANTHER" id="PTHR11473:SF24">
    <property type="entry name" value="PHENYLALANINE-4-HYDROXYLASE"/>
    <property type="match status" value="1"/>
</dbReference>
<dbReference type="OrthoDB" id="9780502at2"/>
<dbReference type="PROSITE" id="PS51410">
    <property type="entry name" value="BH4_AAA_HYDROXYL_2"/>
    <property type="match status" value="1"/>
</dbReference>
<keyword evidence="10" id="KW-1185">Reference proteome</keyword>
<dbReference type="PRINTS" id="PR00372">
    <property type="entry name" value="FYWHYDRXLASE"/>
</dbReference>
<evidence type="ECO:0000256" key="4">
    <source>
        <dbReference type="ARBA" id="ARBA00023002"/>
    </source>
</evidence>
<dbReference type="NCBIfam" id="NF008877">
    <property type="entry name" value="PRK11913.1-2"/>
    <property type="match status" value="1"/>
</dbReference>
<sequence length="260" mass="29711">MEEAVIPRGMHDCIPDYRDIHAVEVPAYTDIEHHTWAQLYANQHKVLPGRACDEFMAGLDTVGFPAERIPALADISDHIAAHSGWTIMRVDGLVPNYEFFKLLSERIFPSTDFIRRPDELEYTPSPDMFHDLLGHAPLLVNPRFCAFFEKFGQAGVNAFTNPAIDPAARDWLPRIYWYTVEYGLIRNPGGLRIYGAGILSSPKEVLYSLSDGPKKLPFDLEVIANKSYDIWHMQEELFVIDSFDQLEDSFYAWAHRHGLL</sequence>
<comment type="cofactor">
    <cofactor evidence="1 7">
        <name>Fe(2+)</name>
        <dbReference type="ChEBI" id="CHEBI:29033"/>
    </cofactor>
</comment>
<comment type="similarity">
    <text evidence="2">Belongs to the biopterin-dependent aromatic amino acid hydroxylase family.</text>
</comment>
<dbReference type="Proteomes" id="UP000317550">
    <property type="component" value="Chromosome"/>
</dbReference>
<dbReference type="KEGG" id="cari:FNU76_18275"/>
<reference evidence="10" key="1">
    <citation type="submission" date="2019-07" db="EMBL/GenBank/DDBJ databases">
        <title>Chitinimonas sp. nov., isolated from Ny-Alesund, arctica soil.</title>
        <authorList>
            <person name="Xu Q."/>
            <person name="Peng F."/>
        </authorList>
    </citation>
    <scope>NUCLEOTIDE SEQUENCE [LARGE SCALE GENOMIC DNA]</scope>
    <source>
        <strain evidence="10">R3-44</strain>
    </source>
</reference>
<evidence type="ECO:0000313" key="9">
    <source>
        <dbReference type="EMBL" id="QDQ28136.1"/>
    </source>
</evidence>
<evidence type="ECO:0000259" key="8">
    <source>
        <dbReference type="PROSITE" id="PS51410"/>
    </source>
</evidence>
<proteinExistence type="inferred from homology"/>
<name>A0A516SJ14_9NEIS</name>
<dbReference type="SUPFAM" id="SSF56534">
    <property type="entry name" value="Aromatic aminoacid monoxygenases, catalytic and oligomerization domains"/>
    <property type="match status" value="1"/>
</dbReference>
<feature type="domain" description="Biopterin-dependent aromatic amino acid hydroxylase family profile" evidence="8">
    <location>
        <begin position="1"/>
        <end position="260"/>
    </location>
</feature>
<feature type="binding site" evidence="7">
    <location>
        <position position="130"/>
    </location>
    <ligand>
        <name>Fe cation</name>
        <dbReference type="ChEBI" id="CHEBI:24875"/>
    </ligand>
</feature>
<gene>
    <name evidence="9" type="ORF">FNU76_18275</name>
</gene>
<evidence type="ECO:0000256" key="6">
    <source>
        <dbReference type="ARBA" id="ARBA00023033"/>
    </source>
</evidence>
<evidence type="ECO:0000313" key="10">
    <source>
        <dbReference type="Proteomes" id="UP000317550"/>
    </source>
</evidence>
<dbReference type="InterPro" id="IPR036951">
    <property type="entry name" value="ArAA_hydroxylase_sf"/>
</dbReference>
<feature type="binding site" evidence="7">
    <location>
        <position position="135"/>
    </location>
    <ligand>
        <name>Fe cation</name>
        <dbReference type="ChEBI" id="CHEBI:24875"/>
    </ligand>
</feature>